<accession>A0A8J6C5L7</accession>
<protein>
    <recommendedName>
        <fullName evidence="1">Nudix hydrolase domain-containing protein</fullName>
    </recommendedName>
</protein>
<reference evidence="2" key="1">
    <citation type="submission" date="2021-05" db="EMBL/GenBank/DDBJ databases">
        <title>The genome of the haptophyte Pavlova lutheri (Diacronema luteri, Pavlovales) - a model for lipid biosynthesis in eukaryotic algae.</title>
        <authorList>
            <person name="Hulatt C.J."/>
            <person name="Posewitz M.C."/>
        </authorList>
    </citation>
    <scope>NUCLEOTIDE SEQUENCE</scope>
    <source>
        <strain evidence="2">NIVA-4/92</strain>
    </source>
</reference>
<organism evidence="2 3">
    <name type="scientific">Diacronema lutheri</name>
    <name type="common">Unicellular marine alga</name>
    <name type="synonym">Monochrysis lutheri</name>
    <dbReference type="NCBI Taxonomy" id="2081491"/>
    <lineage>
        <taxon>Eukaryota</taxon>
        <taxon>Haptista</taxon>
        <taxon>Haptophyta</taxon>
        <taxon>Pavlovophyceae</taxon>
        <taxon>Pavlovales</taxon>
        <taxon>Pavlovaceae</taxon>
        <taxon>Diacronema</taxon>
    </lineage>
</organism>
<gene>
    <name evidence="2" type="ORF">KFE25_004718</name>
</gene>
<evidence type="ECO:0000313" key="2">
    <source>
        <dbReference type="EMBL" id="KAG8462742.1"/>
    </source>
</evidence>
<dbReference type="OrthoDB" id="1415013at2759"/>
<dbReference type="InterPro" id="IPR015797">
    <property type="entry name" value="NUDIX_hydrolase-like_dom_sf"/>
</dbReference>
<dbReference type="PANTHER" id="PTHR10885">
    <property type="entry name" value="ISOPENTENYL-DIPHOSPHATE DELTA-ISOMERASE"/>
    <property type="match status" value="1"/>
</dbReference>
<feature type="domain" description="Nudix hydrolase" evidence="1">
    <location>
        <begin position="77"/>
        <end position="221"/>
    </location>
</feature>
<sequence>MRGSLIGLLFVRGGALRSIAGRSARMLAASAPLGQDPSELFDTYAPPAELRARLPAGRQPTPLGATKRRGDVHRDGDWHRSVHVWLVDERGALLVQQRSEHKDTFPGLWDVSCAGHVGAGSEPLAAARAELREELGLDVPLDALSAAWVCTLPTASTGATRAGHFLDNEWQDVFVLSLPSDALRAVSLGADEVAAVRTVEAAELLDALERGDAAFVPRQVHYCAVLRAALGI</sequence>
<keyword evidence="3" id="KW-1185">Reference proteome</keyword>
<dbReference type="Pfam" id="PF00293">
    <property type="entry name" value="NUDIX"/>
    <property type="match status" value="1"/>
</dbReference>
<dbReference type="InterPro" id="IPR000086">
    <property type="entry name" value="NUDIX_hydrolase_dom"/>
</dbReference>
<dbReference type="GO" id="GO:0004452">
    <property type="term" value="F:isopentenyl-diphosphate delta-isomerase activity"/>
    <property type="evidence" value="ECO:0007669"/>
    <property type="project" value="TreeGrafter"/>
</dbReference>
<evidence type="ECO:0000259" key="1">
    <source>
        <dbReference type="PROSITE" id="PS51462"/>
    </source>
</evidence>
<evidence type="ECO:0000313" key="3">
    <source>
        <dbReference type="Proteomes" id="UP000751190"/>
    </source>
</evidence>
<comment type="caution">
    <text evidence="2">The sequence shown here is derived from an EMBL/GenBank/DDBJ whole genome shotgun (WGS) entry which is preliminary data.</text>
</comment>
<dbReference type="EMBL" id="JAGTXO010000019">
    <property type="protein sequence ID" value="KAG8462742.1"/>
    <property type="molecule type" value="Genomic_DNA"/>
</dbReference>
<proteinExistence type="predicted"/>
<dbReference type="GO" id="GO:0005737">
    <property type="term" value="C:cytoplasm"/>
    <property type="evidence" value="ECO:0007669"/>
    <property type="project" value="TreeGrafter"/>
</dbReference>
<dbReference type="Gene3D" id="3.90.79.10">
    <property type="entry name" value="Nucleoside Triphosphate Pyrophosphohydrolase"/>
    <property type="match status" value="1"/>
</dbReference>
<name>A0A8J6C5L7_DIALT</name>
<dbReference type="PROSITE" id="PS51462">
    <property type="entry name" value="NUDIX"/>
    <property type="match status" value="1"/>
</dbReference>
<dbReference type="PANTHER" id="PTHR10885:SF20">
    <property type="entry name" value="NUDIX HYDROLASE DOMAIN-CONTAINING PROTEIN"/>
    <property type="match status" value="1"/>
</dbReference>
<dbReference type="CDD" id="cd04692">
    <property type="entry name" value="NUDIX_Hydrolase"/>
    <property type="match status" value="1"/>
</dbReference>
<dbReference type="GO" id="GO:0009240">
    <property type="term" value="P:isopentenyl diphosphate biosynthetic process"/>
    <property type="evidence" value="ECO:0007669"/>
    <property type="project" value="TreeGrafter"/>
</dbReference>
<dbReference type="AlphaFoldDB" id="A0A8J6C5L7"/>
<dbReference type="Proteomes" id="UP000751190">
    <property type="component" value="Unassembled WGS sequence"/>
</dbReference>
<dbReference type="OMA" id="RADCHAQ"/>
<dbReference type="SUPFAM" id="SSF55811">
    <property type="entry name" value="Nudix"/>
    <property type="match status" value="1"/>
</dbReference>